<keyword evidence="3" id="KW-0012">Acyltransferase</keyword>
<dbReference type="SUPFAM" id="SSF51161">
    <property type="entry name" value="Trimeric LpxA-like enzymes"/>
    <property type="match status" value="1"/>
</dbReference>
<keyword evidence="4" id="KW-1185">Reference proteome</keyword>
<reference evidence="3 4" key="1">
    <citation type="submission" date="2022-01" db="EMBL/GenBank/DDBJ databases">
        <title>Flavihumibacter sp. nov., isolated from sediment of a river.</title>
        <authorList>
            <person name="Liu H."/>
        </authorList>
    </citation>
    <scope>NUCLEOTIDE SEQUENCE [LARGE SCALE GENOMIC DNA]</scope>
    <source>
        <strain evidence="3 4">RY-1</strain>
    </source>
</reference>
<sequence length="207" mass="22513">MSRFTSIINKLRIKKQDYSVRYYSALTYLFARIYGIKLGKNVMFFKFTTFFMQEGSRIEIGDNVQFRSGVVTNLFGLNHRCVISTHRPGASIKIGKGSGMSGSTIGCATSIELGEDVMVGANTVITDFDWHSMNPYDRNGGEILSRPVKIEDRVWIGANCLVLKGVTIGENTVVGAGSVVSSSLPANMICAGNPCKPIKPLKTTNGG</sequence>
<organism evidence="3 4">
    <name type="scientific">Flavihumibacter fluminis</name>
    <dbReference type="NCBI Taxonomy" id="2909236"/>
    <lineage>
        <taxon>Bacteria</taxon>
        <taxon>Pseudomonadati</taxon>
        <taxon>Bacteroidota</taxon>
        <taxon>Chitinophagia</taxon>
        <taxon>Chitinophagales</taxon>
        <taxon>Chitinophagaceae</taxon>
        <taxon>Flavihumibacter</taxon>
    </lineage>
</organism>
<dbReference type="CDD" id="cd04647">
    <property type="entry name" value="LbH_MAT_like"/>
    <property type="match status" value="1"/>
</dbReference>
<dbReference type="PANTHER" id="PTHR23416:SF23">
    <property type="entry name" value="ACETYLTRANSFERASE C18B11.09C-RELATED"/>
    <property type="match status" value="1"/>
</dbReference>
<proteinExistence type="inferred from homology"/>
<dbReference type="InterPro" id="IPR001451">
    <property type="entry name" value="Hexapep"/>
</dbReference>
<dbReference type="InterPro" id="IPR051159">
    <property type="entry name" value="Hexapeptide_acetyltransf"/>
</dbReference>
<gene>
    <name evidence="3" type="ORF">L0U88_09140</name>
</gene>
<evidence type="ECO:0000256" key="1">
    <source>
        <dbReference type="ARBA" id="ARBA00007274"/>
    </source>
</evidence>
<protein>
    <submittedName>
        <fullName evidence="3">Acyltransferase</fullName>
    </submittedName>
</protein>
<dbReference type="Pfam" id="PF00132">
    <property type="entry name" value="Hexapep"/>
    <property type="match status" value="1"/>
</dbReference>
<dbReference type="Proteomes" id="UP001200145">
    <property type="component" value="Unassembled WGS sequence"/>
</dbReference>
<dbReference type="GO" id="GO:0016746">
    <property type="term" value="F:acyltransferase activity"/>
    <property type="evidence" value="ECO:0007669"/>
    <property type="project" value="UniProtKB-KW"/>
</dbReference>
<evidence type="ECO:0000256" key="2">
    <source>
        <dbReference type="ARBA" id="ARBA00022679"/>
    </source>
</evidence>
<dbReference type="InterPro" id="IPR011004">
    <property type="entry name" value="Trimer_LpxA-like_sf"/>
</dbReference>
<dbReference type="RefSeq" id="WP_234865741.1">
    <property type="nucleotide sequence ID" value="NZ_JAKEVY010000002.1"/>
</dbReference>
<dbReference type="Gene3D" id="2.160.10.10">
    <property type="entry name" value="Hexapeptide repeat proteins"/>
    <property type="match status" value="1"/>
</dbReference>
<keyword evidence="2" id="KW-0808">Transferase</keyword>
<evidence type="ECO:0000313" key="3">
    <source>
        <dbReference type="EMBL" id="MCF1714788.1"/>
    </source>
</evidence>
<accession>A0ABS9BIC6</accession>
<dbReference type="PANTHER" id="PTHR23416">
    <property type="entry name" value="SIALIC ACID SYNTHASE-RELATED"/>
    <property type="match status" value="1"/>
</dbReference>
<dbReference type="EMBL" id="JAKEVY010000002">
    <property type="protein sequence ID" value="MCF1714788.1"/>
    <property type="molecule type" value="Genomic_DNA"/>
</dbReference>
<evidence type="ECO:0000313" key="4">
    <source>
        <dbReference type="Proteomes" id="UP001200145"/>
    </source>
</evidence>
<comment type="caution">
    <text evidence="3">The sequence shown here is derived from an EMBL/GenBank/DDBJ whole genome shotgun (WGS) entry which is preliminary data.</text>
</comment>
<comment type="similarity">
    <text evidence="1">Belongs to the transferase hexapeptide repeat family.</text>
</comment>
<dbReference type="Pfam" id="PF14602">
    <property type="entry name" value="Hexapep_2"/>
    <property type="match status" value="1"/>
</dbReference>
<name>A0ABS9BIC6_9BACT</name>